<dbReference type="NCBIfam" id="TIGR02145">
    <property type="entry name" value="Fib_succ_major"/>
    <property type="match status" value="1"/>
</dbReference>
<evidence type="ECO:0000313" key="3">
    <source>
        <dbReference type="EMBL" id="THU40296.1"/>
    </source>
</evidence>
<dbReference type="EMBL" id="STFF01000002">
    <property type="protein sequence ID" value="THU40296.1"/>
    <property type="molecule type" value="Genomic_DNA"/>
</dbReference>
<protein>
    <recommendedName>
        <fullName evidence="2">Fibrobacter succinogenes major paralogous domain-containing protein</fullName>
    </recommendedName>
</protein>
<dbReference type="OrthoDB" id="9805760at2"/>
<evidence type="ECO:0000256" key="1">
    <source>
        <dbReference type="SAM" id="SignalP"/>
    </source>
</evidence>
<accession>A0A4V6T3U4</accession>
<feature type="signal peptide" evidence="1">
    <location>
        <begin position="1"/>
        <end position="27"/>
    </location>
</feature>
<reference evidence="3 4" key="1">
    <citation type="submission" date="2019-04" db="EMBL/GenBank/DDBJ databases">
        <title>Niastella caeni sp. nov., isolated from activated sludge.</title>
        <authorList>
            <person name="Sheng M."/>
        </authorList>
    </citation>
    <scope>NUCLEOTIDE SEQUENCE [LARGE SCALE GENOMIC DNA]</scope>
    <source>
        <strain evidence="3 4">HX-2-15</strain>
    </source>
</reference>
<feature type="domain" description="Fibrobacter succinogenes major paralogous" evidence="2">
    <location>
        <begin position="42"/>
        <end position="205"/>
    </location>
</feature>
<dbReference type="Proteomes" id="UP000306918">
    <property type="component" value="Unassembled WGS sequence"/>
</dbReference>
<dbReference type="AlphaFoldDB" id="A0A4V6T3U4"/>
<dbReference type="RefSeq" id="WP_136577049.1">
    <property type="nucleotide sequence ID" value="NZ_STFF01000002.1"/>
</dbReference>
<feature type="chain" id="PRO_5020950305" description="Fibrobacter succinogenes major paralogous domain-containing protein" evidence="1">
    <location>
        <begin position="28"/>
        <end position="206"/>
    </location>
</feature>
<proteinExistence type="predicted"/>
<evidence type="ECO:0000259" key="2">
    <source>
        <dbReference type="Pfam" id="PF09603"/>
    </source>
</evidence>
<name>A0A4V6T3U4_9BACT</name>
<dbReference type="Pfam" id="PF09603">
    <property type="entry name" value="Fib_succ_major"/>
    <property type="match status" value="1"/>
</dbReference>
<keyword evidence="4" id="KW-1185">Reference proteome</keyword>
<dbReference type="InterPro" id="IPR011871">
    <property type="entry name" value="Fib_succ_major"/>
</dbReference>
<keyword evidence="1" id="KW-0732">Signal</keyword>
<organism evidence="3 4">
    <name type="scientific">Niastella caeni</name>
    <dbReference type="NCBI Taxonomy" id="2569763"/>
    <lineage>
        <taxon>Bacteria</taxon>
        <taxon>Pseudomonadati</taxon>
        <taxon>Bacteroidota</taxon>
        <taxon>Chitinophagia</taxon>
        <taxon>Chitinophagales</taxon>
        <taxon>Chitinophagaceae</taxon>
        <taxon>Niastella</taxon>
    </lineage>
</organism>
<evidence type="ECO:0000313" key="4">
    <source>
        <dbReference type="Proteomes" id="UP000306918"/>
    </source>
</evidence>
<gene>
    <name evidence="3" type="ORF">FAM09_10540</name>
</gene>
<comment type="caution">
    <text evidence="3">The sequence shown here is derived from an EMBL/GenBank/DDBJ whole genome shotgun (WGS) entry which is preliminary data.</text>
</comment>
<sequence length="206" mass="23385">MKKKKTIRLHRLLIALLLFTHCTTSKQDNTVTDIDGYEYRTITIGKQIWMAENLRVTRYRNGDTIPNITDTTAWSTCTSGAYCNYNNDASHSTGYGRLYNWHAINDSRKIAPAGWHIPTDEEIASLEAWLENNPAAAGKINTNGLGGYRFGSGGTYHTMGFNGYWWSASRSFEMYDWSPRLFTGFVDVQRNKEAVTYGLAVRCIKD</sequence>